<dbReference type="SUPFAM" id="SSF57716">
    <property type="entry name" value="Glucocorticoid receptor-like (DNA-binding domain)"/>
    <property type="match status" value="1"/>
</dbReference>
<reference evidence="11 12" key="1">
    <citation type="submission" date="2018-11" db="EMBL/GenBank/DDBJ databases">
        <authorList>
            <consortium name="Pathogen Informatics"/>
        </authorList>
    </citation>
    <scope>NUCLEOTIDE SEQUENCE [LARGE SCALE GENOMIC DNA]</scope>
</reference>
<proteinExistence type="predicted"/>
<dbReference type="InterPro" id="IPR013088">
    <property type="entry name" value="Znf_NHR/GATA"/>
</dbReference>
<keyword evidence="9" id="KW-0539">Nucleus</keyword>
<dbReference type="EMBL" id="UYYB01140364">
    <property type="protein sequence ID" value="VDM85427.1"/>
    <property type="molecule type" value="Genomic_DNA"/>
</dbReference>
<dbReference type="InterPro" id="IPR049636">
    <property type="entry name" value="HNF4-like_DBD"/>
</dbReference>
<sequence>MFKRALKTPLHGDCQVCGQPGHGSHFGVLTCRACAAFFRMQEFLTNYKGEVLRRTVVMNRHYSCRRANGSCQISKDERYLCRLCRYNKCLSLGMTPENVQWNRDVLSTTVEGRKSKKNNLPASDADDRDDYVPQGLTRANIMASESSLEECESTPTTCDTGPADVKPVAETCASRISESTTVSLHVSYCIAKRTFCHK</sequence>
<dbReference type="Proteomes" id="UP000270094">
    <property type="component" value="Unassembled WGS sequence"/>
</dbReference>
<keyword evidence="4" id="KW-0862">Zinc</keyword>
<keyword evidence="12" id="KW-1185">Reference proteome</keyword>
<dbReference type="GO" id="GO:0008270">
    <property type="term" value="F:zinc ion binding"/>
    <property type="evidence" value="ECO:0007669"/>
    <property type="project" value="UniProtKB-KW"/>
</dbReference>
<protein>
    <recommendedName>
        <fullName evidence="10">Nuclear receptor domain-containing protein</fullName>
    </recommendedName>
</protein>
<evidence type="ECO:0000256" key="4">
    <source>
        <dbReference type="ARBA" id="ARBA00022833"/>
    </source>
</evidence>
<evidence type="ECO:0000313" key="12">
    <source>
        <dbReference type="Proteomes" id="UP000270094"/>
    </source>
</evidence>
<dbReference type="InterPro" id="IPR001628">
    <property type="entry name" value="Znf_hrmn_rcpt"/>
</dbReference>
<keyword evidence="6" id="KW-0238">DNA-binding</keyword>
<dbReference type="Pfam" id="PF00105">
    <property type="entry name" value="zf-C4"/>
    <property type="match status" value="1"/>
</dbReference>
<evidence type="ECO:0000256" key="1">
    <source>
        <dbReference type="ARBA" id="ARBA00004123"/>
    </source>
</evidence>
<keyword evidence="2" id="KW-0479">Metal-binding</keyword>
<dbReference type="GO" id="GO:0000978">
    <property type="term" value="F:RNA polymerase II cis-regulatory region sequence-specific DNA binding"/>
    <property type="evidence" value="ECO:0007669"/>
    <property type="project" value="InterPro"/>
</dbReference>
<dbReference type="AlphaFoldDB" id="A0A3P7KAW2"/>
<evidence type="ECO:0000313" key="11">
    <source>
        <dbReference type="EMBL" id="VDM85427.1"/>
    </source>
</evidence>
<evidence type="ECO:0000256" key="7">
    <source>
        <dbReference type="ARBA" id="ARBA00023163"/>
    </source>
</evidence>
<comment type="subcellular location">
    <subcellularLocation>
        <location evidence="1">Nucleus</location>
    </subcellularLocation>
</comment>
<dbReference type="CDD" id="cd06960">
    <property type="entry name" value="NR_DBD_HNF4A"/>
    <property type="match status" value="1"/>
</dbReference>
<keyword evidence="5" id="KW-0805">Transcription regulation</keyword>
<keyword evidence="3" id="KW-0863">Zinc-finger</keyword>
<dbReference type="PROSITE" id="PS51030">
    <property type="entry name" value="NUCLEAR_REC_DBD_2"/>
    <property type="match status" value="1"/>
</dbReference>
<dbReference type="SMART" id="SM00399">
    <property type="entry name" value="ZnF_C4"/>
    <property type="match status" value="1"/>
</dbReference>
<dbReference type="InterPro" id="IPR051152">
    <property type="entry name" value="C.elegans_Orphan_NR"/>
</dbReference>
<evidence type="ECO:0000256" key="5">
    <source>
        <dbReference type="ARBA" id="ARBA00023015"/>
    </source>
</evidence>
<name>A0A3P7KAW2_STRVU</name>
<dbReference type="Gene3D" id="3.30.50.10">
    <property type="entry name" value="Erythroid Transcription Factor GATA-1, subunit A"/>
    <property type="match status" value="1"/>
</dbReference>
<feature type="domain" description="Nuclear receptor" evidence="10">
    <location>
        <begin position="11"/>
        <end position="101"/>
    </location>
</feature>
<dbReference type="GO" id="GO:0003700">
    <property type="term" value="F:DNA-binding transcription factor activity"/>
    <property type="evidence" value="ECO:0007669"/>
    <property type="project" value="InterPro"/>
</dbReference>
<dbReference type="GO" id="GO:0005634">
    <property type="term" value="C:nucleus"/>
    <property type="evidence" value="ECO:0007669"/>
    <property type="project" value="UniProtKB-SubCell"/>
</dbReference>
<dbReference type="PANTHER" id="PTHR45680">
    <property type="entry name" value="NUCLEAR HORMONE RECEPTOR FAMILY"/>
    <property type="match status" value="1"/>
</dbReference>
<keyword evidence="7" id="KW-0804">Transcription</keyword>
<evidence type="ECO:0000256" key="2">
    <source>
        <dbReference type="ARBA" id="ARBA00022723"/>
    </source>
</evidence>
<keyword evidence="8" id="KW-0675">Receptor</keyword>
<evidence type="ECO:0000259" key="10">
    <source>
        <dbReference type="PROSITE" id="PS51030"/>
    </source>
</evidence>
<evidence type="ECO:0000256" key="8">
    <source>
        <dbReference type="ARBA" id="ARBA00023170"/>
    </source>
</evidence>
<gene>
    <name evidence="11" type="ORF">SVUK_LOCUS20425</name>
</gene>
<evidence type="ECO:0000256" key="9">
    <source>
        <dbReference type="ARBA" id="ARBA00023242"/>
    </source>
</evidence>
<dbReference type="PANTHER" id="PTHR45680:SF29">
    <property type="entry name" value="NUCLEAR HORMONE RECEPTOR FAMILY"/>
    <property type="match status" value="1"/>
</dbReference>
<dbReference type="OrthoDB" id="10018779at2759"/>
<evidence type="ECO:0000256" key="3">
    <source>
        <dbReference type="ARBA" id="ARBA00022771"/>
    </source>
</evidence>
<accession>A0A3P7KAW2</accession>
<evidence type="ECO:0000256" key="6">
    <source>
        <dbReference type="ARBA" id="ARBA00023125"/>
    </source>
</evidence>
<organism evidence="11 12">
    <name type="scientific">Strongylus vulgaris</name>
    <name type="common">Blood worm</name>
    <dbReference type="NCBI Taxonomy" id="40348"/>
    <lineage>
        <taxon>Eukaryota</taxon>
        <taxon>Metazoa</taxon>
        <taxon>Ecdysozoa</taxon>
        <taxon>Nematoda</taxon>
        <taxon>Chromadorea</taxon>
        <taxon>Rhabditida</taxon>
        <taxon>Rhabditina</taxon>
        <taxon>Rhabditomorpha</taxon>
        <taxon>Strongyloidea</taxon>
        <taxon>Strongylidae</taxon>
        <taxon>Strongylus</taxon>
    </lineage>
</organism>
<dbReference type="PRINTS" id="PR00047">
    <property type="entry name" value="STROIDFINGER"/>
</dbReference>